<name>A0A8H7V685_9FUNG</name>
<dbReference type="SUPFAM" id="SSF53335">
    <property type="entry name" value="S-adenosyl-L-methionine-dependent methyltransferases"/>
    <property type="match status" value="1"/>
</dbReference>
<dbReference type="OrthoDB" id="2384430at2759"/>
<dbReference type="InterPro" id="IPR041698">
    <property type="entry name" value="Methyltransf_25"/>
</dbReference>
<dbReference type="Gene3D" id="3.40.50.150">
    <property type="entry name" value="Vaccinia Virus protein VP39"/>
    <property type="match status" value="1"/>
</dbReference>
<gene>
    <name evidence="2" type="ORF">INT47_008768</name>
</gene>
<feature type="domain" description="Methyltransferase" evidence="1">
    <location>
        <begin position="502"/>
        <end position="592"/>
    </location>
</feature>
<keyword evidence="3" id="KW-1185">Reference proteome</keyword>
<dbReference type="PANTHER" id="PTHR43628:SF1">
    <property type="entry name" value="CHITIN SYNTHASE REGULATORY FACTOR 2-RELATED"/>
    <property type="match status" value="1"/>
</dbReference>
<dbReference type="Proteomes" id="UP000603453">
    <property type="component" value="Unassembled WGS sequence"/>
</dbReference>
<dbReference type="InterPro" id="IPR011990">
    <property type="entry name" value="TPR-like_helical_dom_sf"/>
</dbReference>
<dbReference type="Pfam" id="PF13649">
    <property type="entry name" value="Methyltransf_25"/>
    <property type="match status" value="1"/>
</dbReference>
<dbReference type="InterPro" id="IPR052945">
    <property type="entry name" value="Mitotic_Regulator"/>
</dbReference>
<protein>
    <recommendedName>
        <fullName evidence="1">Methyltransferase domain-containing protein</fullName>
    </recommendedName>
</protein>
<evidence type="ECO:0000259" key="1">
    <source>
        <dbReference type="Pfam" id="PF13649"/>
    </source>
</evidence>
<dbReference type="Pfam" id="PF08238">
    <property type="entry name" value="Sel1"/>
    <property type="match status" value="7"/>
</dbReference>
<dbReference type="InterPro" id="IPR006597">
    <property type="entry name" value="Sel1-like"/>
</dbReference>
<proteinExistence type="predicted"/>
<sequence length="720" mass="81328">MAYETTMAPFKNVREELRLIHAVDLIHTSSDLTDNIEAINYLRHKACHLDTEAKTKLSIIFSEEESGHLPHVQRDRAEADMWARSVFDKQLSLALKPCAPIFITTDDLSTTHFIDCMTARMNRDGQEPLLNYLAGLLYSKGIGFPQDLQRGIASLKFAATEGRIAEAGCELGRIYSDRYKYSLNEPAESIHWFHRAFECGSTQAVVDLAYGFFEGSEQVPKDDVRALRYAKDGALLNDKYCQYIVGHLYLKGKGDQTKDAQEAVKYLNASASQGFAVALEEETSVYMYGHGNVKQDYGKAFACCMQSIATNIPFCQARLGDMYRNAWGVTQDFHKAFEYYQNAASQSDTPYPYAQHMLGEMFLHGEGVPKDLAVAKEWFQIASTQGYEPSQTKIQQIDLIEANTALQKPMTLMSPSEFLLTPFNSKSVIVEDTHAEPKFVVNQFEYLDGRNYRKSTFPHEQFLPSDDEEIERLQINHLLFKSIFVTPFFSPVEDSLAAGIKVLGVTSGPGWWLIDMAKGYPKSHFTGIDVMIYPLNAPPTNCHFRIMDKTVGLPFPDHSFDLVTQHDVLFKYSQDDWNLMLSEMIRVTKPGGRIELAESGGSIQDIGPNMSIWMMRLTVSLQTRGINLKMATQLASMLEGMEELTDVHSSHRSTPVGWYGRTGDIALECLERLFEAVKPKVCEDWSMSTAKYDKVISTASAECRDFRSWLNIHYVTAVKK</sequence>
<accession>A0A8H7V685</accession>
<comment type="caution">
    <text evidence="2">The sequence shown here is derived from an EMBL/GenBank/DDBJ whole genome shotgun (WGS) entry which is preliminary data.</text>
</comment>
<dbReference type="AlphaFoldDB" id="A0A8H7V685"/>
<organism evidence="2 3">
    <name type="scientific">Mucor saturninus</name>
    <dbReference type="NCBI Taxonomy" id="64648"/>
    <lineage>
        <taxon>Eukaryota</taxon>
        <taxon>Fungi</taxon>
        <taxon>Fungi incertae sedis</taxon>
        <taxon>Mucoromycota</taxon>
        <taxon>Mucoromycotina</taxon>
        <taxon>Mucoromycetes</taxon>
        <taxon>Mucorales</taxon>
        <taxon>Mucorineae</taxon>
        <taxon>Mucoraceae</taxon>
        <taxon>Mucor</taxon>
    </lineage>
</organism>
<dbReference type="PANTHER" id="PTHR43628">
    <property type="entry name" value="ACTIVATOR OF C KINASE PROTEIN 1-RELATED"/>
    <property type="match status" value="1"/>
</dbReference>
<dbReference type="InterPro" id="IPR029063">
    <property type="entry name" value="SAM-dependent_MTases_sf"/>
</dbReference>
<dbReference type="EMBL" id="JAEPRD010000008">
    <property type="protein sequence ID" value="KAG2211671.1"/>
    <property type="molecule type" value="Genomic_DNA"/>
</dbReference>
<evidence type="ECO:0000313" key="3">
    <source>
        <dbReference type="Proteomes" id="UP000603453"/>
    </source>
</evidence>
<dbReference type="Gene3D" id="1.25.40.10">
    <property type="entry name" value="Tetratricopeptide repeat domain"/>
    <property type="match status" value="2"/>
</dbReference>
<evidence type="ECO:0000313" key="2">
    <source>
        <dbReference type="EMBL" id="KAG2211671.1"/>
    </source>
</evidence>
<dbReference type="SUPFAM" id="SSF81901">
    <property type="entry name" value="HCP-like"/>
    <property type="match status" value="1"/>
</dbReference>
<reference evidence="2" key="1">
    <citation type="submission" date="2020-12" db="EMBL/GenBank/DDBJ databases">
        <title>Metabolic potential, ecology and presence of endohyphal bacteria is reflected in genomic diversity of Mucoromycotina.</title>
        <authorList>
            <person name="Muszewska A."/>
            <person name="Okrasinska A."/>
            <person name="Steczkiewicz K."/>
            <person name="Drgas O."/>
            <person name="Orlowska M."/>
            <person name="Perlinska-Lenart U."/>
            <person name="Aleksandrzak-Piekarczyk T."/>
            <person name="Szatraj K."/>
            <person name="Zielenkiewicz U."/>
            <person name="Pilsyk S."/>
            <person name="Malc E."/>
            <person name="Mieczkowski P."/>
            <person name="Kruszewska J.S."/>
            <person name="Biernat P."/>
            <person name="Pawlowska J."/>
        </authorList>
    </citation>
    <scope>NUCLEOTIDE SEQUENCE</scope>
    <source>
        <strain evidence="2">WA0000017839</strain>
    </source>
</reference>
<dbReference type="SMART" id="SM00671">
    <property type="entry name" value="SEL1"/>
    <property type="match status" value="6"/>
</dbReference>
<dbReference type="CDD" id="cd02440">
    <property type="entry name" value="AdoMet_MTases"/>
    <property type="match status" value="1"/>
</dbReference>